<evidence type="ECO:0000259" key="13">
    <source>
        <dbReference type="Pfam" id="PF07715"/>
    </source>
</evidence>
<sequence>MVCAQIRLQGKVTDDQNHAIAAALIRVIPEGKQVFTDEEGNFLIDCAEQPDRLWVTHAGFQAKALQVNNQSADTFLEISLRMASVTLEEVQVQEQGILEAKVDHTLSVQNIDQNFLQQSTKGTFAESLSTLAGVNNMNVGVGISKPVIRGMSGNRVMVAQNGIKQESQQWGADHGLEIDPFDAEQVQLIKGPVSLLYGSDGMGGVIRIEDKPIQLSESRQLNWQSMYQANNHAFSNSLQYRWRQDRLYYDVRLTHQSFGDYRVPSEEFTYAGYILPIYEHRLKNTAGKELHASLRFGYDGPRLKSSWKVASFNQVVGIFTGAIGLPRSYNLQHAGDYRNIEYPRQENSHLMVTSNTSYALTKQHKLELDLGFQRNQRRELSFPAAHGIAQDQLISNLALGLYLNTYTANFRHTFAKGDHYQVINGLQWQYNENSKDGFEFLIPAYTSNSIGVFQHHLYTFNEHWVANFGVRYDVASHAVSQHLQPLYDGNTLLPTGEFMERTPDFDRNFSNVSAAIGVNYLLSKDTHIKLNLGNSFRFPTVIELASNGVHHGNFRHEIGDNTLVPENGYQADLNILHQRGGWSLDASAFFAYYENYIYLSPSGKYSFLPSGGTMWQYKQNKAVYNGYEFTGSYQFKVPLKIDLVAEMVQNLNLDEGLPLPLTPAASILNVYHYQGLSKSSEKLKTELSFGVRYYFAQNRVARNEQTTPSALLFNVSSNHEWELFDRTLKFQFIVENLFNTPYFNHISRYRLINLPEQGRNFMVKLQMPLLSSR</sequence>
<evidence type="ECO:0000256" key="10">
    <source>
        <dbReference type="PROSITE-ProRule" id="PRU01360"/>
    </source>
</evidence>
<dbReference type="Gene3D" id="2.170.130.10">
    <property type="entry name" value="TonB-dependent receptor, plug domain"/>
    <property type="match status" value="1"/>
</dbReference>
<gene>
    <name evidence="14" type="ORF">GCM10023331_00030</name>
</gene>
<organism evidence="14 15">
    <name type="scientific">Algivirga pacifica</name>
    <dbReference type="NCBI Taxonomy" id="1162670"/>
    <lineage>
        <taxon>Bacteria</taxon>
        <taxon>Pseudomonadati</taxon>
        <taxon>Bacteroidota</taxon>
        <taxon>Cytophagia</taxon>
        <taxon>Cytophagales</taxon>
        <taxon>Flammeovirgaceae</taxon>
        <taxon>Algivirga</taxon>
    </lineage>
</organism>
<evidence type="ECO:0000256" key="1">
    <source>
        <dbReference type="ARBA" id="ARBA00004571"/>
    </source>
</evidence>
<dbReference type="PROSITE" id="PS52016">
    <property type="entry name" value="TONB_DEPENDENT_REC_3"/>
    <property type="match status" value="1"/>
</dbReference>
<evidence type="ECO:0000256" key="4">
    <source>
        <dbReference type="ARBA" id="ARBA00022692"/>
    </source>
</evidence>
<evidence type="ECO:0000313" key="14">
    <source>
        <dbReference type="EMBL" id="GAA4819619.1"/>
    </source>
</evidence>
<evidence type="ECO:0000256" key="5">
    <source>
        <dbReference type="ARBA" id="ARBA00022729"/>
    </source>
</evidence>
<comment type="similarity">
    <text evidence="10 11">Belongs to the TonB-dependent receptor family.</text>
</comment>
<evidence type="ECO:0000313" key="15">
    <source>
        <dbReference type="Proteomes" id="UP001500298"/>
    </source>
</evidence>
<evidence type="ECO:0000256" key="11">
    <source>
        <dbReference type="RuleBase" id="RU003357"/>
    </source>
</evidence>
<dbReference type="InterPro" id="IPR037066">
    <property type="entry name" value="Plug_dom_sf"/>
</dbReference>
<keyword evidence="3 10" id="KW-1134">Transmembrane beta strand</keyword>
<comment type="caution">
    <text evidence="14">The sequence shown here is derived from an EMBL/GenBank/DDBJ whole genome shotgun (WGS) entry which is preliminary data.</text>
</comment>
<evidence type="ECO:0000256" key="6">
    <source>
        <dbReference type="ARBA" id="ARBA00023077"/>
    </source>
</evidence>
<dbReference type="InterPro" id="IPR008969">
    <property type="entry name" value="CarboxyPept-like_regulatory"/>
</dbReference>
<evidence type="ECO:0000256" key="7">
    <source>
        <dbReference type="ARBA" id="ARBA00023136"/>
    </source>
</evidence>
<dbReference type="Gene3D" id="2.40.170.20">
    <property type="entry name" value="TonB-dependent receptor, beta-barrel domain"/>
    <property type="match status" value="1"/>
</dbReference>
<evidence type="ECO:0000259" key="12">
    <source>
        <dbReference type="Pfam" id="PF00593"/>
    </source>
</evidence>
<comment type="subcellular location">
    <subcellularLocation>
        <location evidence="1 10">Cell outer membrane</location>
        <topology evidence="1 10">Multi-pass membrane protein</topology>
    </subcellularLocation>
</comment>
<keyword evidence="6 11" id="KW-0798">TonB box</keyword>
<dbReference type="Gene3D" id="2.60.40.1120">
    <property type="entry name" value="Carboxypeptidase-like, regulatory domain"/>
    <property type="match status" value="1"/>
</dbReference>
<keyword evidence="15" id="KW-1185">Reference proteome</keyword>
<name>A0ABP9CUL2_9BACT</name>
<keyword evidence="4 10" id="KW-0812">Transmembrane</keyword>
<dbReference type="Proteomes" id="UP001500298">
    <property type="component" value="Unassembled WGS sequence"/>
</dbReference>
<dbReference type="InterPro" id="IPR036942">
    <property type="entry name" value="Beta-barrel_TonB_sf"/>
</dbReference>
<proteinExistence type="inferred from homology"/>
<feature type="domain" description="TonB-dependent receptor-like beta-barrel" evidence="12">
    <location>
        <begin position="317"/>
        <end position="737"/>
    </location>
</feature>
<dbReference type="InterPro" id="IPR012910">
    <property type="entry name" value="Plug_dom"/>
</dbReference>
<protein>
    <submittedName>
        <fullName evidence="14">TonB-dependent receptor</fullName>
    </submittedName>
</protein>
<keyword evidence="8 14" id="KW-0675">Receptor</keyword>
<dbReference type="Pfam" id="PF07715">
    <property type="entry name" value="Plug"/>
    <property type="match status" value="1"/>
</dbReference>
<keyword evidence="5" id="KW-0732">Signal</keyword>
<dbReference type="EMBL" id="BAABJX010000001">
    <property type="protein sequence ID" value="GAA4819619.1"/>
    <property type="molecule type" value="Genomic_DNA"/>
</dbReference>
<keyword evidence="7 10" id="KW-0472">Membrane</keyword>
<dbReference type="InterPro" id="IPR000531">
    <property type="entry name" value="Beta-barrel_TonB"/>
</dbReference>
<evidence type="ECO:0000256" key="9">
    <source>
        <dbReference type="ARBA" id="ARBA00023237"/>
    </source>
</evidence>
<evidence type="ECO:0000256" key="8">
    <source>
        <dbReference type="ARBA" id="ARBA00023170"/>
    </source>
</evidence>
<evidence type="ECO:0000256" key="3">
    <source>
        <dbReference type="ARBA" id="ARBA00022452"/>
    </source>
</evidence>
<dbReference type="InterPro" id="IPR039426">
    <property type="entry name" value="TonB-dep_rcpt-like"/>
</dbReference>
<dbReference type="Pfam" id="PF00593">
    <property type="entry name" value="TonB_dep_Rec_b-barrel"/>
    <property type="match status" value="1"/>
</dbReference>
<evidence type="ECO:0000256" key="2">
    <source>
        <dbReference type="ARBA" id="ARBA00022448"/>
    </source>
</evidence>
<reference evidence="15" key="1">
    <citation type="journal article" date="2019" name="Int. J. Syst. Evol. Microbiol.">
        <title>The Global Catalogue of Microorganisms (GCM) 10K type strain sequencing project: providing services to taxonomists for standard genome sequencing and annotation.</title>
        <authorList>
            <consortium name="The Broad Institute Genomics Platform"/>
            <consortium name="The Broad Institute Genome Sequencing Center for Infectious Disease"/>
            <person name="Wu L."/>
            <person name="Ma J."/>
        </authorList>
    </citation>
    <scope>NUCLEOTIDE SEQUENCE [LARGE SCALE GENOMIC DNA]</scope>
    <source>
        <strain evidence="15">JCM 18326</strain>
    </source>
</reference>
<feature type="domain" description="TonB-dependent receptor plug" evidence="13">
    <location>
        <begin position="102"/>
        <end position="205"/>
    </location>
</feature>
<accession>A0ABP9CUL2</accession>
<dbReference type="SUPFAM" id="SSF56935">
    <property type="entry name" value="Porins"/>
    <property type="match status" value="1"/>
</dbReference>
<keyword evidence="9 10" id="KW-0998">Cell outer membrane</keyword>
<dbReference type="Pfam" id="PF13715">
    <property type="entry name" value="CarbopepD_reg_2"/>
    <property type="match status" value="1"/>
</dbReference>
<dbReference type="SUPFAM" id="SSF49464">
    <property type="entry name" value="Carboxypeptidase regulatory domain-like"/>
    <property type="match status" value="1"/>
</dbReference>
<dbReference type="PANTHER" id="PTHR30069:SF29">
    <property type="entry name" value="HEMOGLOBIN AND HEMOGLOBIN-HAPTOGLOBIN-BINDING PROTEIN 1-RELATED"/>
    <property type="match status" value="1"/>
</dbReference>
<keyword evidence="2 10" id="KW-0813">Transport</keyword>
<dbReference type="PANTHER" id="PTHR30069">
    <property type="entry name" value="TONB-DEPENDENT OUTER MEMBRANE RECEPTOR"/>
    <property type="match status" value="1"/>
</dbReference>